<dbReference type="InterPro" id="IPR001173">
    <property type="entry name" value="Glyco_trans_2-like"/>
</dbReference>
<feature type="domain" description="Glycosyltransferase 2-like" evidence="4">
    <location>
        <begin position="12"/>
        <end position="132"/>
    </location>
</feature>
<dbReference type="GO" id="GO:0016757">
    <property type="term" value="F:glycosyltransferase activity"/>
    <property type="evidence" value="ECO:0007669"/>
    <property type="project" value="UniProtKB-KW"/>
</dbReference>
<dbReference type="Gene3D" id="3.90.550.10">
    <property type="entry name" value="Spore Coat Polysaccharide Biosynthesis Protein SpsA, Chain A"/>
    <property type="match status" value="1"/>
</dbReference>
<dbReference type="AlphaFoldDB" id="A0A6C0CBJ8"/>
<evidence type="ECO:0000256" key="2">
    <source>
        <dbReference type="ARBA" id="ARBA00022676"/>
    </source>
</evidence>
<evidence type="ECO:0000256" key="1">
    <source>
        <dbReference type="ARBA" id="ARBA00006739"/>
    </source>
</evidence>
<dbReference type="SUPFAM" id="SSF53448">
    <property type="entry name" value="Nucleotide-diphospho-sugar transferases"/>
    <property type="match status" value="1"/>
</dbReference>
<dbReference type="PANTHER" id="PTHR43685">
    <property type="entry name" value="GLYCOSYLTRANSFERASE"/>
    <property type="match status" value="1"/>
</dbReference>
<dbReference type="InterPro" id="IPR029044">
    <property type="entry name" value="Nucleotide-diphossugar_trans"/>
</dbReference>
<organism evidence="5">
    <name type="scientific">viral metagenome</name>
    <dbReference type="NCBI Taxonomy" id="1070528"/>
    <lineage>
        <taxon>unclassified sequences</taxon>
        <taxon>metagenomes</taxon>
        <taxon>organismal metagenomes</taxon>
    </lineage>
</organism>
<reference evidence="5" key="1">
    <citation type="journal article" date="2020" name="Nature">
        <title>Giant virus diversity and host interactions through global metagenomics.</title>
        <authorList>
            <person name="Schulz F."/>
            <person name="Roux S."/>
            <person name="Paez-Espino D."/>
            <person name="Jungbluth S."/>
            <person name="Walsh D.A."/>
            <person name="Denef V.J."/>
            <person name="McMahon K.D."/>
            <person name="Konstantinidis K.T."/>
            <person name="Eloe-Fadrosh E.A."/>
            <person name="Kyrpides N.C."/>
            <person name="Woyke T."/>
        </authorList>
    </citation>
    <scope>NUCLEOTIDE SEQUENCE</scope>
    <source>
        <strain evidence="5">GVMAG-M-3300020523-10</strain>
    </source>
</reference>
<dbReference type="PANTHER" id="PTHR43685:SF5">
    <property type="entry name" value="GLYCOSYLTRANSFERASE EPSE-RELATED"/>
    <property type="match status" value="1"/>
</dbReference>
<comment type="similarity">
    <text evidence="1">Belongs to the glycosyltransferase 2 family.</text>
</comment>
<dbReference type="Pfam" id="PF00535">
    <property type="entry name" value="Glycos_transf_2"/>
    <property type="match status" value="1"/>
</dbReference>
<proteinExistence type="inferred from homology"/>
<sequence>MENSVLLEPQISILMPIYNGIEFIQYSVSSIKQQTYINWDLLIGINGHPVNSEVYKIAKQYECENIKVIELLETKGKSNALNEMLKHSKANYIALLDVDDIWLPNKLQSQIPFIKTGFDVVGTICKYFGDKDCYPTIPLGNISNFNFLTVNPIINSSAIIKKELCYWNYIYDGVEDYDLWLRLWKQKKTFYNVKDCLVLHRCHSNSAFNACGNHLKVDNLLKSFV</sequence>
<keyword evidence="3" id="KW-0808">Transferase</keyword>
<name>A0A6C0CBJ8_9ZZZZ</name>
<evidence type="ECO:0000313" key="5">
    <source>
        <dbReference type="EMBL" id="QHT01811.1"/>
    </source>
</evidence>
<evidence type="ECO:0000256" key="3">
    <source>
        <dbReference type="ARBA" id="ARBA00022679"/>
    </source>
</evidence>
<dbReference type="EMBL" id="MN739381">
    <property type="protein sequence ID" value="QHT01811.1"/>
    <property type="molecule type" value="Genomic_DNA"/>
</dbReference>
<keyword evidence="2" id="KW-0328">Glycosyltransferase</keyword>
<evidence type="ECO:0000259" key="4">
    <source>
        <dbReference type="Pfam" id="PF00535"/>
    </source>
</evidence>
<protein>
    <recommendedName>
        <fullName evidence="4">Glycosyltransferase 2-like domain-containing protein</fullName>
    </recommendedName>
</protein>
<dbReference type="InterPro" id="IPR050834">
    <property type="entry name" value="Glycosyltransf_2"/>
</dbReference>
<accession>A0A6C0CBJ8</accession>